<feature type="domain" description="Glycosyl transferase family 28 C-terminal" evidence="1">
    <location>
        <begin position="263"/>
        <end position="335"/>
    </location>
</feature>
<dbReference type="STRING" id="83449.BON30_30525"/>
<proteinExistence type="predicted"/>
<reference evidence="3" key="1">
    <citation type="submission" date="2016-11" db="EMBL/GenBank/DDBJ databases">
        <authorList>
            <person name="Shukria A."/>
            <person name="Stevens D.C."/>
        </authorList>
    </citation>
    <scope>NUCLEOTIDE SEQUENCE [LARGE SCALE GENOMIC DNA]</scope>
    <source>
        <strain evidence="3">Cbfe23</strain>
    </source>
</reference>
<comment type="caution">
    <text evidence="2">The sequence shown here is derived from an EMBL/GenBank/DDBJ whole genome shotgun (WGS) entry which is preliminary data.</text>
</comment>
<name>A0A1L9B3N5_9BACT</name>
<dbReference type="GO" id="GO:0016758">
    <property type="term" value="F:hexosyltransferase activity"/>
    <property type="evidence" value="ECO:0007669"/>
    <property type="project" value="InterPro"/>
</dbReference>
<dbReference type="Pfam" id="PF04101">
    <property type="entry name" value="Glyco_tran_28_C"/>
    <property type="match status" value="1"/>
</dbReference>
<dbReference type="Proteomes" id="UP000182229">
    <property type="component" value="Unassembled WGS sequence"/>
</dbReference>
<dbReference type="OrthoDB" id="9813876at2"/>
<dbReference type="SUPFAM" id="SSF53756">
    <property type="entry name" value="UDP-Glycosyltransferase/glycogen phosphorylase"/>
    <property type="match status" value="1"/>
</dbReference>
<evidence type="ECO:0000259" key="1">
    <source>
        <dbReference type="Pfam" id="PF04101"/>
    </source>
</evidence>
<protein>
    <submittedName>
        <fullName evidence="2">UDP-glucosyltransferase</fullName>
    </submittedName>
</protein>
<dbReference type="PANTHER" id="PTHR21015">
    <property type="entry name" value="UDP-N-ACETYLGLUCOSAMINE--N-ACETYLMURAMYL-(PENTAPEPTIDE) PYROPHOSPHORYL-UNDECAPRENOL N-ACETYLGLUCOSAMINE TRANSFERASE 1"/>
    <property type="match status" value="1"/>
</dbReference>
<accession>A0A1L9B3N5</accession>
<dbReference type="RefSeq" id="WP_071901993.1">
    <property type="nucleotide sequence ID" value="NZ_MPIN01000009.1"/>
</dbReference>
<evidence type="ECO:0000313" key="3">
    <source>
        <dbReference type="Proteomes" id="UP000182229"/>
    </source>
</evidence>
<gene>
    <name evidence="2" type="ORF">BON30_30525</name>
</gene>
<dbReference type="Gene3D" id="3.40.50.11190">
    <property type="match status" value="1"/>
</dbReference>
<sequence>MGAPRFVFYAVNGLGLGHVTRLVSIARALRRLSPECEVLFLTSSEADHVIYREGFAAVKLPSKTIRERCGLRKGHYLKLVQTVTWNTISAFDPDVLVVDTYPTGSFEELIPVLRWRQKNVFVFREQRAEAAGSELLQASLRLYDRILIPHEDVSQVGPLPEPAKALAVGPILIRERHELPDRARAREALGLPRDGTLLYASFGGGGDPEAARALTLTAQVARELPGVRLVVGAGPLWREQPPALEGAVVLQGRYPALDFLPAFDAAVTAAGYNAVHELLYAGIPSVFVPFTRMVDDQEKRVREVEDAGAGLACLPLTREGLTRAVRELMKPEVRQRLGTAAREKVARNGAEPAARALLELLP</sequence>
<organism evidence="2 3">
    <name type="scientific">Cystobacter ferrugineus</name>
    <dbReference type="NCBI Taxonomy" id="83449"/>
    <lineage>
        <taxon>Bacteria</taxon>
        <taxon>Pseudomonadati</taxon>
        <taxon>Myxococcota</taxon>
        <taxon>Myxococcia</taxon>
        <taxon>Myxococcales</taxon>
        <taxon>Cystobacterineae</taxon>
        <taxon>Archangiaceae</taxon>
        <taxon>Cystobacter</taxon>
    </lineage>
</organism>
<keyword evidence="3" id="KW-1185">Reference proteome</keyword>
<dbReference type="EMBL" id="MPIN01000009">
    <property type="protein sequence ID" value="OJH36840.1"/>
    <property type="molecule type" value="Genomic_DNA"/>
</dbReference>
<reference evidence="2 3" key="2">
    <citation type="submission" date="2016-12" db="EMBL/GenBank/DDBJ databases">
        <title>Draft Genome Sequence of Cystobacter ferrugineus Strain Cbfe23.</title>
        <authorList>
            <person name="Akbar S."/>
            <person name="Dowd S.E."/>
            <person name="Stevens D.C."/>
        </authorList>
    </citation>
    <scope>NUCLEOTIDE SEQUENCE [LARGE SCALE GENOMIC DNA]</scope>
    <source>
        <strain evidence="2 3">Cbfe23</strain>
    </source>
</reference>
<dbReference type="Gene3D" id="3.40.50.2000">
    <property type="entry name" value="Glycogen Phosphorylase B"/>
    <property type="match status" value="1"/>
</dbReference>
<dbReference type="PANTHER" id="PTHR21015:SF28">
    <property type="entry name" value="SLL1722 PROTEIN"/>
    <property type="match status" value="1"/>
</dbReference>
<dbReference type="AlphaFoldDB" id="A0A1L9B3N5"/>
<dbReference type="InterPro" id="IPR007235">
    <property type="entry name" value="Glyco_trans_28_C"/>
</dbReference>
<evidence type="ECO:0000313" key="2">
    <source>
        <dbReference type="EMBL" id="OJH36840.1"/>
    </source>
</evidence>
<keyword evidence="2" id="KW-0808">Transferase</keyword>